<dbReference type="InterPro" id="IPR037026">
    <property type="entry name" value="Vgr_OB-fold_dom_sf"/>
</dbReference>
<proteinExistence type="predicted"/>
<protein>
    <submittedName>
        <fullName evidence="2">Phage P2 baseplate assembly protein gpV</fullName>
    </submittedName>
</protein>
<evidence type="ECO:0000259" key="1">
    <source>
        <dbReference type="Pfam" id="PF04717"/>
    </source>
</evidence>
<dbReference type="Pfam" id="PF04717">
    <property type="entry name" value="Phage_base_V"/>
    <property type="match status" value="1"/>
</dbReference>
<dbReference type="OrthoDB" id="4931325at2"/>
<dbReference type="Gene3D" id="6.20.150.10">
    <property type="match status" value="1"/>
</dbReference>
<evidence type="ECO:0000313" key="3">
    <source>
        <dbReference type="Proteomes" id="UP000254209"/>
    </source>
</evidence>
<dbReference type="InterPro" id="IPR013046">
    <property type="entry name" value="GpV/Gp45"/>
</dbReference>
<gene>
    <name evidence="2" type="ORF">NCTC10283_01693</name>
</gene>
<dbReference type="NCBIfam" id="TIGR01644">
    <property type="entry name" value="phage_P2_V"/>
    <property type="match status" value="1"/>
</dbReference>
<feature type="domain" description="Gp5/Type VI secretion system Vgr protein OB-fold" evidence="1">
    <location>
        <begin position="17"/>
        <end position="84"/>
    </location>
</feature>
<keyword evidence="3" id="KW-1185">Reference proteome</keyword>
<accession>A0A376BTA4</accession>
<reference evidence="2 3" key="1">
    <citation type="submission" date="2018-06" db="EMBL/GenBank/DDBJ databases">
        <authorList>
            <consortium name="Pathogen Informatics"/>
            <person name="Doyle S."/>
        </authorList>
    </citation>
    <scope>NUCLEOTIDE SEQUENCE [LARGE SCALE GENOMIC DNA]</scope>
    <source>
        <strain evidence="2 3">NCTC10283</strain>
    </source>
</reference>
<dbReference type="InterPro" id="IPR006531">
    <property type="entry name" value="Gp5/Vgr_OB"/>
</dbReference>
<dbReference type="AlphaFoldDB" id="A0A376BTA4"/>
<evidence type="ECO:0000313" key="2">
    <source>
        <dbReference type="EMBL" id="SSY80139.1"/>
    </source>
</evidence>
<dbReference type="Gene3D" id="2.40.50.230">
    <property type="entry name" value="Gp5 N-terminal domain"/>
    <property type="match status" value="1"/>
</dbReference>
<organism evidence="2 3">
    <name type="scientific">Alysiella crassa</name>
    <dbReference type="NCBI Taxonomy" id="153491"/>
    <lineage>
        <taxon>Bacteria</taxon>
        <taxon>Pseudomonadati</taxon>
        <taxon>Pseudomonadota</taxon>
        <taxon>Betaproteobacteria</taxon>
        <taxon>Neisseriales</taxon>
        <taxon>Neisseriaceae</taxon>
        <taxon>Alysiella</taxon>
    </lineage>
</organism>
<name>A0A376BTA4_9NEIS</name>
<dbReference type="STRING" id="1120980.GCA_000745955_00806"/>
<dbReference type="Proteomes" id="UP000254209">
    <property type="component" value="Unassembled WGS sequence"/>
</dbReference>
<sequence length="196" mass="20440">MFRQPENHDFGATLQFGTVAEIDDKKHAVRVVLPALENLQTDWLSVITLGAGGNQFYCLPDMGALVVCLLDARGENGVCLGAIYNDSDPVPATSRDLHVLQYSNGTRIQHNRKTGDVLIKTSGVVTVDADCVVQKTLTVNGLLTYTAGMSGSGGGANAATITGSLKATGDISAGTISLQNHVHTEQGDGAPTSSAQ</sequence>
<dbReference type="EMBL" id="UFSO01000003">
    <property type="protein sequence ID" value="SSY80139.1"/>
    <property type="molecule type" value="Genomic_DNA"/>
</dbReference>